<evidence type="ECO:0000256" key="1">
    <source>
        <dbReference type="ARBA" id="ARBA00023015"/>
    </source>
</evidence>
<dbReference type="SUPFAM" id="SSF55781">
    <property type="entry name" value="GAF domain-like"/>
    <property type="match status" value="1"/>
</dbReference>
<keyword evidence="7" id="KW-1185">Reference proteome</keyword>
<proteinExistence type="predicted"/>
<dbReference type="Pfam" id="PF09339">
    <property type="entry name" value="HTH_IclR"/>
    <property type="match status" value="1"/>
</dbReference>
<dbReference type="OrthoDB" id="9791752at2"/>
<evidence type="ECO:0000256" key="2">
    <source>
        <dbReference type="ARBA" id="ARBA00023125"/>
    </source>
</evidence>
<dbReference type="SMART" id="SM00346">
    <property type="entry name" value="HTH_ICLR"/>
    <property type="match status" value="1"/>
</dbReference>
<accession>A0A136WG23</accession>
<evidence type="ECO:0000313" key="7">
    <source>
        <dbReference type="Proteomes" id="UP000070539"/>
    </source>
</evidence>
<dbReference type="InterPro" id="IPR014757">
    <property type="entry name" value="Tscrpt_reg_IclR_C"/>
</dbReference>
<dbReference type="GO" id="GO:0003700">
    <property type="term" value="F:DNA-binding transcription factor activity"/>
    <property type="evidence" value="ECO:0007669"/>
    <property type="project" value="TreeGrafter"/>
</dbReference>
<dbReference type="GO" id="GO:0045892">
    <property type="term" value="P:negative regulation of DNA-templated transcription"/>
    <property type="evidence" value="ECO:0007669"/>
    <property type="project" value="TreeGrafter"/>
</dbReference>
<dbReference type="PROSITE" id="PS51078">
    <property type="entry name" value="ICLR_ED"/>
    <property type="match status" value="1"/>
</dbReference>
<reference evidence="6 7" key="1">
    <citation type="submission" date="2016-01" db="EMBL/GenBank/DDBJ databases">
        <title>Genome sequence of Clostridium neopropionicum X4, DSM-3847.</title>
        <authorList>
            <person name="Poehlein A."/>
            <person name="Beck M.H."/>
            <person name="Bengelsdorf F.R."/>
            <person name="Daniel R."/>
            <person name="Duerre P."/>
        </authorList>
    </citation>
    <scope>NUCLEOTIDE SEQUENCE [LARGE SCALE GENOMIC DNA]</scope>
    <source>
        <strain evidence="6 7">DSM-3847</strain>
    </source>
</reference>
<dbReference type="PROSITE" id="PS51077">
    <property type="entry name" value="HTH_ICLR"/>
    <property type="match status" value="1"/>
</dbReference>
<keyword evidence="3" id="KW-0804">Transcription</keyword>
<dbReference type="InterPro" id="IPR036390">
    <property type="entry name" value="WH_DNA-bd_sf"/>
</dbReference>
<evidence type="ECO:0000259" key="5">
    <source>
        <dbReference type="PROSITE" id="PS51078"/>
    </source>
</evidence>
<dbReference type="InterPro" id="IPR005471">
    <property type="entry name" value="Tscrpt_reg_IclR_N"/>
</dbReference>
<dbReference type="InterPro" id="IPR036388">
    <property type="entry name" value="WH-like_DNA-bd_sf"/>
</dbReference>
<dbReference type="RefSeq" id="WP_066086561.1">
    <property type="nucleotide sequence ID" value="NZ_LRVM01000003.1"/>
</dbReference>
<dbReference type="Pfam" id="PF01614">
    <property type="entry name" value="IclR_C"/>
    <property type="match status" value="1"/>
</dbReference>
<evidence type="ECO:0000259" key="4">
    <source>
        <dbReference type="PROSITE" id="PS51077"/>
    </source>
</evidence>
<dbReference type="STRING" id="36847.CLNEO_14230"/>
<protein>
    <submittedName>
        <fullName evidence="6">HTH-type transcriptional regulator YiaJ</fullName>
    </submittedName>
</protein>
<dbReference type="Gene3D" id="3.30.450.40">
    <property type="match status" value="1"/>
</dbReference>
<evidence type="ECO:0000313" key="6">
    <source>
        <dbReference type="EMBL" id="KXL53452.1"/>
    </source>
</evidence>
<dbReference type="InterPro" id="IPR050707">
    <property type="entry name" value="HTH_MetabolicPath_Reg"/>
</dbReference>
<dbReference type="PANTHER" id="PTHR30136">
    <property type="entry name" value="HELIX-TURN-HELIX TRANSCRIPTIONAL REGULATOR, ICLR FAMILY"/>
    <property type="match status" value="1"/>
</dbReference>
<name>A0A136WG23_9FIRM</name>
<gene>
    <name evidence="6" type="primary">yiaJ</name>
    <name evidence="6" type="ORF">CLNEO_14230</name>
</gene>
<keyword evidence="1" id="KW-0805">Transcription regulation</keyword>
<dbReference type="SUPFAM" id="SSF46785">
    <property type="entry name" value="Winged helix' DNA-binding domain"/>
    <property type="match status" value="1"/>
</dbReference>
<organism evidence="6 7">
    <name type="scientific">Anaerotignum neopropionicum</name>
    <dbReference type="NCBI Taxonomy" id="36847"/>
    <lineage>
        <taxon>Bacteria</taxon>
        <taxon>Bacillati</taxon>
        <taxon>Bacillota</taxon>
        <taxon>Clostridia</taxon>
        <taxon>Lachnospirales</taxon>
        <taxon>Anaerotignaceae</taxon>
        <taxon>Anaerotignum</taxon>
    </lineage>
</organism>
<evidence type="ECO:0000256" key="3">
    <source>
        <dbReference type="ARBA" id="ARBA00023163"/>
    </source>
</evidence>
<dbReference type="Proteomes" id="UP000070539">
    <property type="component" value="Unassembled WGS sequence"/>
</dbReference>
<feature type="domain" description="IclR-ED" evidence="5">
    <location>
        <begin position="68"/>
        <end position="252"/>
    </location>
</feature>
<dbReference type="Gene3D" id="1.10.10.10">
    <property type="entry name" value="Winged helix-like DNA-binding domain superfamily/Winged helix DNA-binding domain"/>
    <property type="match status" value="1"/>
</dbReference>
<comment type="caution">
    <text evidence="6">The sequence shown here is derived from an EMBL/GenBank/DDBJ whole genome shotgun (WGS) entry which is preliminary data.</text>
</comment>
<dbReference type="GO" id="GO:0003677">
    <property type="term" value="F:DNA binding"/>
    <property type="evidence" value="ECO:0007669"/>
    <property type="project" value="UniProtKB-KW"/>
</dbReference>
<sequence>MAGETMQSVERLFIVVEAMAQKETVGVRELKTITGLNTTTIHRILSSLLELGYVIQNHETDKYMLTYKWTALGNAVYKKNAMVQLVHPYLKELAERIGDTVHFAERVGNNIRYIDKITPSSGIFAIGSFVGMELPIPNTGLGKAMLSQLPDEDVNRIWEEREKVVYTDKTIQDVNILKRELHEARETGFAYDREEREVGIFCIATNIPDFNGGVRYALSVSASAGNMTEDNLTRIKGLLLEGKKELMRLMGRKE</sequence>
<dbReference type="EMBL" id="LRVM01000003">
    <property type="protein sequence ID" value="KXL53452.1"/>
    <property type="molecule type" value="Genomic_DNA"/>
</dbReference>
<dbReference type="InterPro" id="IPR029016">
    <property type="entry name" value="GAF-like_dom_sf"/>
</dbReference>
<feature type="domain" description="HTH iclR-type" evidence="4">
    <location>
        <begin position="6"/>
        <end position="67"/>
    </location>
</feature>
<dbReference type="AlphaFoldDB" id="A0A136WG23"/>
<keyword evidence="2" id="KW-0238">DNA-binding</keyword>
<dbReference type="PANTHER" id="PTHR30136:SF24">
    <property type="entry name" value="HTH-TYPE TRANSCRIPTIONAL REPRESSOR ALLR"/>
    <property type="match status" value="1"/>
</dbReference>